<name>A0A6J7VUI0_9ZZZZ</name>
<protein>
    <submittedName>
        <fullName evidence="2">Unannotated protein</fullName>
    </submittedName>
</protein>
<dbReference type="AlphaFoldDB" id="A0A6J7VUI0"/>
<gene>
    <name evidence="2" type="ORF">UFOPK4424_00645</name>
</gene>
<feature type="region of interest" description="Disordered" evidence="1">
    <location>
        <begin position="26"/>
        <end position="102"/>
    </location>
</feature>
<organism evidence="2">
    <name type="scientific">freshwater metagenome</name>
    <dbReference type="NCBI Taxonomy" id="449393"/>
    <lineage>
        <taxon>unclassified sequences</taxon>
        <taxon>metagenomes</taxon>
        <taxon>ecological metagenomes</taxon>
    </lineage>
</organism>
<sequence>MSGQQVTSNNLTFTCTKSGKKLLWSKGVKNNNSKPAPSSSGGSSVTEGNLCDPAQSMTGKTSAGVTLTCTKGQDGKSSWRPAAQGGSGGGGGNNGGQSQGQSSSFALGQLGSSCSKEGELGWNGLLVATCKGGKVRYALSADFPKTPVGGYTSRPQWYPTLTQVLSGGNSAEPKCSPSSIKFTKPVLPLDKLVASIPYGMMVGGHVTPIDHGYFGISSLAKSKSERTEADWVPVTAPGDGTITELSTLGAPDTNRVTINHGCNVYTVYMVLNKPSGVLAKYVDELTAKGSVSLNVKVKAGDEFGRQRDNMLDFNVFDGTQWLSGFANPASYLTAETWKPYTADFLPFFSDDIRSGIEKWMQKTSTPRVGKIDHDVVGAAAGNWFLDGTFGYGGNFNAVYENATSPVGGGYIEGKNDYSWSHLAIAPHEVDNSQWIFSTGWFNDPRGDATQALIVIGSGQPTPDKLTASSGAVTYQLAQTSYVEPAGTPARIAGSMAPWAVGYKVVGGSNKGSVTLQVNSDGSLSVEIGSSGKRTYRR</sequence>
<dbReference type="EMBL" id="CAFBRW010000121">
    <property type="protein sequence ID" value="CAB5121311.1"/>
    <property type="molecule type" value="Genomic_DNA"/>
</dbReference>
<evidence type="ECO:0000313" key="2">
    <source>
        <dbReference type="EMBL" id="CAB5121311.1"/>
    </source>
</evidence>
<feature type="compositionally biased region" description="Low complexity" evidence="1">
    <location>
        <begin position="29"/>
        <end position="44"/>
    </location>
</feature>
<dbReference type="Gene3D" id="2.70.70.10">
    <property type="entry name" value="Glucose Permease (Domain IIA)"/>
    <property type="match status" value="1"/>
</dbReference>
<accession>A0A6J7VUI0</accession>
<feature type="compositionally biased region" description="Gly residues" evidence="1">
    <location>
        <begin position="85"/>
        <end position="98"/>
    </location>
</feature>
<feature type="compositionally biased region" description="Polar residues" evidence="1">
    <location>
        <begin position="55"/>
        <end position="71"/>
    </location>
</feature>
<reference evidence="2" key="1">
    <citation type="submission" date="2020-05" db="EMBL/GenBank/DDBJ databases">
        <authorList>
            <person name="Chiriac C."/>
            <person name="Salcher M."/>
            <person name="Ghai R."/>
            <person name="Kavagutti S V."/>
        </authorList>
    </citation>
    <scope>NUCLEOTIDE SEQUENCE</scope>
</reference>
<evidence type="ECO:0000256" key="1">
    <source>
        <dbReference type="SAM" id="MobiDB-lite"/>
    </source>
</evidence>
<dbReference type="InterPro" id="IPR011055">
    <property type="entry name" value="Dup_hybrid_motif"/>
</dbReference>
<proteinExistence type="predicted"/>